<name>A0A9P3Q9L4_9MYCO</name>
<dbReference type="AlphaFoldDB" id="A0A9P3Q9L4"/>
<accession>A0A9P3Q9L4</accession>
<comment type="caution">
    <text evidence="3">The sequence shown here is derived from an EMBL/GenBank/DDBJ whole genome shotgun (WGS) entry which is preliminary data.</text>
</comment>
<feature type="region of interest" description="Disordered" evidence="1">
    <location>
        <begin position="1"/>
        <end position="61"/>
    </location>
</feature>
<evidence type="ECO:0000313" key="2">
    <source>
        <dbReference type="EMBL" id="GLB83698.1"/>
    </source>
</evidence>
<gene>
    <name evidence="3" type="ORF">Mkiyose1413_35530</name>
    <name evidence="2" type="ORF">SRL2020028_29540</name>
</gene>
<dbReference type="Proteomes" id="UP001064782">
    <property type="component" value="Unassembled WGS sequence"/>
</dbReference>
<evidence type="ECO:0000313" key="4">
    <source>
        <dbReference type="Proteomes" id="UP001064782"/>
    </source>
</evidence>
<sequence>MTARSSANRCTMFPATQQSSQEPAPARTARLHRARDRSYPYGRDPLRPATPRSRSLLPPWSRPATPGYAALAIAPTPMVATRYARLRRARDRSYTLRNG</sequence>
<dbReference type="Proteomes" id="UP001165663">
    <property type="component" value="Unassembled WGS sequence"/>
</dbReference>
<protein>
    <submittedName>
        <fullName evidence="3">Uncharacterized protein</fullName>
    </submittedName>
</protein>
<feature type="compositionally biased region" description="Polar residues" evidence="1">
    <location>
        <begin position="1"/>
        <end position="22"/>
    </location>
</feature>
<reference evidence="3" key="1">
    <citation type="submission" date="2022-08" db="EMBL/GenBank/DDBJ databases">
        <title>Mycobacterium kiyosense sp. nov., scotochromogenic slow-glowing species isolated from respiratory specimens.</title>
        <authorList>
            <person name="Fukano H."/>
            <person name="Kazumi Y."/>
            <person name="Sakagami N."/>
            <person name="Ato M."/>
            <person name="Mitarai S."/>
            <person name="Hoshino Y."/>
        </authorList>
    </citation>
    <scope>NUCLEOTIDE SEQUENCE</scope>
    <source>
        <strain evidence="3">1413</strain>
        <strain evidence="2">SRL2020-028</strain>
    </source>
</reference>
<organism evidence="3 4">
    <name type="scientific">Mycobacterium kiyosense</name>
    <dbReference type="NCBI Taxonomy" id="2871094"/>
    <lineage>
        <taxon>Bacteria</taxon>
        <taxon>Bacillati</taxon>
        <taxon>Actinomycetota</taxon>
        <taxon>Actinomycetes</taxon>
        <taxon>Mycobacteriales</taxon>
        <taxon>Mycobacteriaceae</taxon>
        <taxon>Mycobacterium</taxon>
    </lineage>
</organism>
<evidence type="ECO:0000313" key="3">
    <source>
        <dbReference type="EMBL" id="GLD31670.1"/>
    </source>
</evidence>
<dbReference type="EMBL" id="BRZI01000029">
    <property type="protein sequence ID" value="GLD31670.1"/>
    <property type="molecule type" value="Genomic_DNA"/>
</dbReference>
<keyword evidence="4" id="KW-1185">Reference proteome</keyword>
<proteinExistence type="predicted"/>
<dbReference type="EMBL" id="BRXE01000032">
    <property type="protein sequence ID" value="GLB83698.1"/>
    <property type="molecule type" value="Genomic_DNA"/>
</dbReference>
<evidence type="ECO:0000256" key="1">
    <source>
        <dbReference type="SAM" id="MobiDB-lite"/>
    </source>
</evidence>